<comment type="pathway">
    <text evidence="2">Carbohydrate metabolism; galactose metabolism.</text>
</comment>
<dbReference type="InterPro" id="IPR011013">
    <property type="entry name" value="Gal_mutarotase_sf_dom"/>
</dbReference>
<dbReference type="SUPFAM" id="SSF74650">
    <property type="entry name" value="Galactose mutarotase-like"/>
    <property type="match status" value="1"/>
</dbReference>
<dbReference type="Proteomes" id="UP001159042">
    <property type="component" value="Unassembled WGS sequence"/>
</dbReference>
<accession>A0AAV8VM87</accession>
<dbReference type="CDD" id="cd09019">
    <property type="entry name" value="galactose_mutarotase_like"/>
    <property type="match status" value="1"/>
</dbReference>
<reference evidence="9 10" key="1">
    <citation type="journal article" date="2023" name="Insect Mol. Biol.">
        <title>Genome sequencing provides insights into the evolution of gene families encoding plant cell wall-degrading enzymes in longhorned beetles.</title>
        <authorList>
            <person name="Shin N.R."/>
            <person name="Okamura Y."/>
            <person name="Kirsch R."/>
            <person name="Pauchet Y."/>
        </authorList>
    </citation>
    <scope>NUCLEOTIDE SEQUENCE [LARGE SCALE GENOMIC DNA]</scope>
    <source>
        <strain evidence="9">EAD_L_NR</strain>
    </source>
</reference>
<dbReference type="Gene3D" id="2.70.98.10">
    <property type="match status" value="1"/>
</dbReference>
<gene>
    <name evidence="9" type="ORF">NQ315_014337</name>
</gene>
<dbReference type="InterPro" id="IPR047215">
    <property type="entry name" value="Galactose_mutarotase-like"/>
</dbReference>
<evidence type="ECO:0000256" key="4">
    <source>
        <dbReference type="ARBA" id="ARBA00021023"/>
    </source>
</evidence>
<dbReference type="GO" id="GO:0033499">
    <property type="term" value="P:galactose catabolic process via UDP-galactose, Leloir pathway"/>
    <property type="evidence" value="ECO:0007669"/>
    <property type="project" value="TreeGrafter"/>
</dbReference>
<dbReference type="InterPro" id="IPR018052">
    <property type="entry name" value="Ald1_epimerase_CS"/>
</dbReference>
<comment type="similarity">
    <text evidence="3">Belongs to the aldose epimerase family.</text>
</comment>
<evidence type="ECO:0000256" key="5">
    <source>
        <dbReference type="ARBA" id="ARBA00023235"/>
    </source>
</evidence>
<evidence type="ECO:0000256" key="1">
    <source>
        <dbReference type="ARBA" id="ARBA00001712"/>
    </source>
</evidence>
<comment type="caution">
    <text evidence="9">The sequence shown here is derived from an EMBL/GenBank/DDBJ whole genome shotgun (WGS) entry which is preliminary data.</text>
</comment>
<dbReference type="AlphaFoldDB" id="A0AAV8VM87"/>
<dbReference type="Pfam" id="PF01263">
    <property type="entry name" value="Aldose_epim"/>
    <property type="match status" value="1"/>
</dbReference>
<comment type="catalytic activity">
    <reaction evidence="1">
        <text>alpha-D-galactose = beta-D-galactose</text>
        <dbReference type="Rhea" id="RHEA:28675"/>
        <dbReference type="ChEBI" id="CHEBI:27667"/>
        <dbReference type="ChEBI" id="CHEBI:28061"/>
        <dbReference type="EC" id="5.1.3.3"/>
    </reaction>
    <physiologicalReaction direction="right-to-left" evidence="1">
        <dbReference type="Rhea" id="RHEA:28677"/>
    </physiologicalReaction>
</comment>
<organism evidence="9 10">
    <name type="scientific">Exocentrus adspersus</name>
    <dbReference type="NCBI Taxonomy" id="1586481"/>
    <lineage>
        <taxon>Eukaryota</taxon>
        <taxon>Metazoa</taxon>
        <taxon>Ecdysozoa</taxon>
        <taxon>Arthropoda</taxon>
        <taxon>Hexapoda</taxon>
        <taxon>Insecta</taxon>
        <taxon>Pterygota</taxon>
        <taxon>Neoptera</taxon>
        <taxon>Endopterygota</taxon>
        <taxon>Coleoptera</taxon>
        <taxon>Polyphaga</taxon>
        <taxon>Cucujiformia</taxon>
        <taxon>Chrysomeloidea</taxon>
        <taxon>Cerambycidae</taxon>
        <taxon>Lamiinae</taxon>
        <taxon>Acanthocinini</taxon>
        <taxon>Exocentrus</taxon>
    </lineage>
</organism>
<dbReference type="InterPro" id="IPR014718">
    <property type="entry name" value="GH-type_carb-bd"/>
</dbReference>
<evidence type="ECO:0000256" key="3">
    <source>
        <dbReference type="ARBA" id="ARBA00006206"/>
    </source>
</evidence>
<sequence>MTIEGVTYKLATNDGENHLHGGIKGFDKVIWEYFIKNTAVVLSYHAADLEEGYPGDVVVNVTFQLTVDNEFLIDYKATTSKPTVVNLTNHSYFNLAGHDKGAKELYNHVVSINADKVTEVESDGIPTGNLPEVSGTTFDLRIPTVLGDVIKKVPNSPGYDHNFCITRGTEQGNLFVAKVTHPGTGRTLEVYSNQPGVQFYTGNFLPEDDSLVGKGGSVYKKHGTFCLETQIYPDSINNPKFGKSILYPGEEYHHTSTLKFLID</sequence>
<evidence type="ECO:0000256" key="2">
    <source>
        <dbReference type="ARBA" id="ARBA00004947"/>
    </source>
</evidence>
<dbReference type="GO" id="GO:0006006">
    <property type="term" value="P:glucose metabolic process"/>
    <property type="evidence" value="ECO:0007669"/>
    <property type="project" value="TreeGrafter"/>
</dbReference>
<keyword evidence="5" id="KW-0413">Isomerase</keyword>
<dbReference type="InterPro" id="IPR008183">
    <property type="entry name" value="Aldose_1/G6P_1-epimerase"/>
</dbReference>
<keyword evidence="10" id="KW-1185">Reference proteome</keyword>
<comment type="function">
    <text evidence="8">Mutarotase that catalyzes the interconversion of beta-D-galactose and alpha-D-galactose during galactose metabolism. Beta-D-galactose is metabolized in the liver into glucose 1-phosphate, the primary metabolic fuel, by the action of four enzymes that constitute the Leloir pathway: GALM, GALK1 (galactokinase), GALT (galactose-1-phosphate uridylyltransferase) and GALE (UDP-galactose-4'-epimerase). Involved in the maintenance of the equilibrium between the beta- and alpha-anomers of galactose, therefore ensuring a sufficient supply of the alpha-anomer for GALK1. Also active on D-glucose although shows a preference for galactose over glucose.</text>
</comment>
<dbReference type="EMBL" id="JANEYG010000058">
    <property type="protein sequence ID" value="KAJ8915082.1"/>
    <property type="molecule type" value="Genomic_DNA"/>
</dbReference>
<evidence type="ECO:0000313" key="9">
    <source>
        <dbReference type="EMBL" id="KAJ8915082.1"/>
    </source>
</evidence>
<evidence type="ECO:0000313" key="10">
    <source>
        <dbReference type="Proteomes" id="UP001159042"/>
    </source>
</evidence>
<evidence type="ECO:0000256" key="6">
    <source>
        <dbReference type="ARBA" id="ARBA00023277"/>
    </source>
</evidence>
<dbReference type="PANTHER" id="PTHR10091">
    <property type="entry name" value="ALDOSE-1-EPIMERASE"/>
    <property type="match status" value="1"/>
</dbReference>
<evidence type="ECO:0000256" key="7">
    <source>
        <dbReference type="ARBA" id="ARBA00032729"/>
    </source>
</evidence>
<evidence type="ECO:0000256" key="8">
    <source>
        <dbReference type="ARBA" id="ARBA00045743"/>
    </source>
</evidence>
<keyword evidence="6" id="KW-0119">Carbohydrate metabolism</keyword>
<protein>
    <recommendedName>
        <fullName evidence="4">Galactose mutarotase</fullName>
    </recommendedName>
    <alternativeName>
        <fullName evidence="7">Aldose 1-epimerase</fullName>
    </alternativeName>
</protein>
<dbReference type="PROSITE" id="PS00545">
    <property type="entry name" value="ALDOSE_1_EPIMERASE"/>
    <property type="match status" value="1"/>
</dbReference>
<name>A0AAV8VM87_9CUCU</name>
<dbReference type="GO" id="GO:0030246">
    <property type="term" value="F:carbohydrate binding"/>
    <property type="evidence" value="ECO:0007669"/>
    <property type="project" value="InterPro"/>
</dbReference>
<proteinExistence type="inferred from homology"/>
<dbReference type="GO" id="GO:0004034">
    <property type="term" value="F:aldose 1-epimerase activity"/>
    <property type="evidence" value="ECO:0007669"/>
    <property type="project" value="UniProtKB-EC"/>
</dbReference>
<dbReference type="PANTHER" id="PTHR10091:SF0">
    <property type="entry name" value="GALACTOSE MUTAROTASE"/>
    <property type="match status" value="1"/>
</dbReference>